<evidence type="ECO:0000256" key="3">
    <source>
        <dbReference type="ARBA" id="ARBA00023125"/>
    </source>
</evidence>
<name>A0A1Q5TXK5_9EURO</name>
<evidence type="ECO:0000256" key="5">
    <source>
        <dbReference type="ARBA" id="ARBA00023242"/>
    </source>
</evidence>
<dbReference type="InterPro" id="IPR053230">
    <property type="entry name" value="Trans_reg_galc"/>
</dbReference>
<keyword evidence="3" id="KW-0238">DNA-binding</keyword>
<evidence type="ECO:0000256" key="1">
    <source>
        <dbReference type="ARBA" id="ARBA00022723"/>
    </source>
</evidence>
<protein>
    <recommendedName>
        <fullName evidence="7">Zn(2)-C6 fungal-type domain-containing protein</fullName>
    </recommendedName>
</protein>
<evidence type="ECO:0000313" key="8">
    <source>
        <dbReference type="EMBL" id="OKP04951.1"/>
    </source>
</evidence>
<dbReference type="InterPro" id="IPR007219">
    <property type="entry name" value="XnlR_reg_dom"/>
</dbReference>
<dbReference type="GO" id="GO:0006351">
    <property type="term" value="P:DNA-templated transcription"/>
    <property type="evidence" value="ECO:0007669"/>
    <property type="project" value="InterPro"/>
</dbReference>
<dbReference type="PROSITE" id="PS00463">
    <property type="entry name" value="ZN2_CY6_FUNGAL_1"/>
    <property type="match status" value="1"/>
</dbReference>
<reference evidence="8 9" key="1">
    <citation type="submission" date="2016-10" db="EMBL/GenBank/DDBJ databases">
        <title>Genome sequence of the ascomycete fungus Penicillium subrubescens.</title>
        <authorList>
            <person name="De Vries R.P."/>
            <person name="Peng M."/>
            <person name="Dilokpimol A."/>
            <person name="Hilden K."/>
            <person name="Makela M.R."/>
            <person name="Grigoriev I."/>
            <person name="Riley R."/>
            <person name="Granchi Z."/>
        </authorList>
    </citation>
    <scope>NUCLEOTIDE SEQUENCE [LARGE SCALE GENOMIC DNA]</scope>
    <source>
        <strain evidence="8 9">CBS 132785</strain>
    </source>
</reference>
<dbReference type="PROSITE" id="PS50048">
    <property type="entry name" value="ZN2_CY6_FUNGAL_2"/>
    <property type="match status" value="1"/>
</dbReference>
<dbReference type="GO" id="GO:0003677">
    <property type="term" value="F:DNA binding"/>
    <property type="evidence" value="ECO:0007669"/>
    <property type="project" value="UniProtKB-KW"/>
</dbReference>
<dbReference type="AlphaFoldDB" id="A0A1Q5TXK5"/>
<dbReference type="Proteomes" id="UP000186955">
    <property type="component" value="Unassembled WGS sequence"/>
</dbReference>
<accession>A0A1Q5TXK5</accession>
<feature type="region of interest" description="Disordered" evidence="6">
    <location>
        <begin position="1"/>
        <end position="36"/>
    </location>
</feature>
<dbReference type="GO" id="GO:0000981">
    <property type="term" value="F:DNA-binding transcription factor activity, RNA polymerase II-specific"/>
    <property type="evidence" value="ECO:0007669"/>
    <property type="project" value="InterPro"/>
</dbReference>
<keyword evidence="2" id="KW-0805">Transcription regulation</keyword>
<dbReference type="InterPro" id="IPR036864">
    <property type="entry name" value="Zn2-C6_fun-type_DNA-bd_sf"/>
</dbReference>
<dbReference type="GO" id="GO:0008270">
    <property type="term" value="F:zinc ion binding"/>
    <property type="evidence" value="ECO:0007669"/>
    <property type="project" value="InterPro"/>
</dbReference>
<dbReference type="CDD" id="cd00067">
    <property type="entry name" value="GAL4"/>
    <property type="match status" value="1"/>
</dbReference>
<evidence type="ECO:0000259" key="7">
    <source>
        <dbReference type="PROSITE" id="PS50048"/>
    </source>
</evidence>
<keyword evidence="1" id="KW-0479">Metal-binding</keyword>
<dbReference type="PANTHER" id="PTHR47654:SF5">
    <property type="entry name" value="TRANSCRIPTION FACTOR DOMAIN-CONTAINING PROTEIN"/>
    <property type="match status" value="1"/>
</dbReference>
<dbReference type="CDD" id="cd12148">
    <property type="entry name" value="fungal_TF_MHR"/>
    <property type="match status" value="1"/>
</dbReference>
<dbReference type="SUPFAM" id="SSF57701">
    <property type="entry name" value="Zn2/Cys6 DNA-binding domain"/>
    <property type="match status" value="1"/>
</dbReference>
<evidence type="ECO:0000256" key="2">
    <source>
        <dbReference type="ARBA" id="ARBA00023015"/>
    </source>
</evidence>
<keyword evidence="9" id="KW-1185">Reference proteome</keyword>
<proteinExistence type="predicted"/>
<evidence type="ECO:0000313" key="9">
    <source>
        <dbReference type="Proteomes" id="UP000186955"/>
    </source>
</evidence>
<dbReference type="PANTHER" id="PTHR47654">
    <property type="entry name" value="ZN(II)2CYS6 TRANSCRIPTION FACTOR (EUROFUNG)-RELATED"/>
    <property type="match status" value="1"/>
</dbReference>
<dbReference type="InterPro" id="IPR001138">
    <property type="entry name" value="Zn2Cys6_DnaBD"/>
</dbReference>
<keyword evidence="5" id="KW-0539">Nucleus</keyword>
<keyword evidence="4" id="KW-0804">Transcription</keyword>
<organism evidence="8 9">
    <name type="scientific">Penicillium subrubescens</name>
    <dbReference type="NCBI Taxonomy" id="1316194"/>
    <lineage>
        <taxon>Eukaryota</taxon>
        <taxon>Fungi</taxon>
        <taxon>Dikarya</taxon>
        <taxon>Ascomycota</taxon>
        <taxon>Pezizomycotina</taxon>
        <taxon>Eurotiomycetes</taxon>
        <taxon>Eurotiomycetidae</taxon>
        <taxon>Eurotiales</taxon>
        <taxon>Aspergillaceae</taxon>
        <taxon>Penicillium</taxon>
    </lineage>
</organism>
<dbReference type="EMBL" id="MNBE01000607">
    <property type="protein sequence ID" value="OKP04951.1"/>
    <property type="molecule type" value="Genomic_DNA"/>
</dbReference>
<feature type="domain" description="Zn(2)-C6 fungal-type" evidence="7">
    <location>
        <begin position="80"/>
        <end position="109"/>
    </location>
</feature>
<sequence>MASWKPSQELFDSQSLPKPPQYASEPASPHSSAPPPFPYRLARNHARFLRRVGSYTVNPKVPIPRVAHTEALGKIRARQACSYCREQKAKCTGCQPCQRCEEKGVDCIYGLRSRDILERAWRMLGTAFQSAVAMGLHLRNSANEVQFSSKEIRYRVWWALFVMDSSLQAITGRPPKTDTHFCTTPLPMPYREEDLADNAIRHLHTDVHARNQFLGPFLFFTGVADHTTGLRPSGCTQMAGSKSRKEIADERIIQGVKNNVASATPATSVTSEASAAPKLSLFFVHAVDLAHLTHKAIGILYSPQPPQRSFSDLEVLISGFNDSMDQWLLHLPQDFNFTISHNLPSCSAQTAICVSIFLSICGKALPASCLRNAGSSAIHGRSRLALWHHPMLAGAALYHDGYYCPDGRTLVALRRPI</sequence>
<gene>
    <name evidence="8" type="ORF">PENSUB_6696</name>
</gene>
<evidence type="ECO:0000256" key="6">
    <source>
        <dbReference type="SAM" id="MobiDB-lite"/>
    </source>
</evidence>
<evidence type="ECO:0000256" key="4">
    <source>
        <dbReference type="ARBA" id="ARBA00023163"/>
    </source>
</evidence>
<dbReference type="Gene3D" id="4.10.240.10">
    <property type="entry name" value="Zn(2)-C6 fungal-type DNA-binding domain"/>
    <property type="match status" value="1"/>
</dbReference>
<comment type="caution">
    <text evidence="8">The sequence shown here is derived from an EMBL/GenBank/DDBJ whole genome shotgun (WGS) entry which is preliminary data.</text>
</comment>
<dbReference type="SMART" id="SM00906">
    <property type="entry name" value="Fungal_trans"/>
    <property type="match status" value="1"/>
</dbReference>
<dbReference type="SMART" id="SM00066">
    <property type="entry name" value="GAL4"/>
    <property type="match status" value="1"/>
</dbReference>
<dbReference type="Pfam" id="PF04082">
    <property type="entry name" value="Fungal_trans"/>
    <property type="match status" value="1"/>
</dbReference>